<dbReference type="Proteomes" id="UP000787472">
    <property type="component" value="Unassembled WGS sequence"/>
</dbReference>
<dbReference type="PANTHER" id="PTHR43048">
    <property type="entry name" value="METHYLMALONYL-COA EPIMERASE"/>
    <property type="match status" value="1"/>
</dbReference>
<dbReference type="AlphaFoldDB" id="A0A9E5MQ08"/>
<dbReference type="InterPro" id="IPR029068">
    <property type="entry name" value="Glyas_Bleomycin-R_OHBP_Dase"/>
</dbReference>
<dbReference type="InterPro" id="IPR051785">
    <property type="entry name" value="MMCE/EMCE_epimerase"/>
</dbReference>
<dbReference type="PROSITE" id="PS51819">
    <property type="entry name" value="VOC"/>
    <property type="match status" value="1"/>
</dbReference>
<dbReference type="PANTHER" id="PTHR43048:SF6">
    <property type="entry name" value="BLR8189 PROTEIN"/>
    <property type="match status" value="1"/>
</dbReference>
<dbReference type="Gene3D" id="3.10.180.10">
    <property type="entry name" value="2,3-Dihydroxybiphenyl 1,2-Dioxygenase, domain 1"/>
    <property type="match status" value="1"/>
</dbReference>
<protein>
    <submittedName>
        <fullName evidence="3">VOC family protein</fullName>
    </submittedName>
</protein>
<accession>A0A9E5MQ08</accession>
<evidence type="ECO:0000259" key="2">
    <source>
        <dbReference type="PROSITE" id="PS51819"/>
    </source>
</evidence>
<dbReference type="GO" id="GO:0004493">
    <property type="term" value="F:methylmalonyl-CoA epimerase activity"/>
    <property type="evidence" value="ECO:0007669"/>
    <property type="project" value="TreeGrafter"/>
</dbReference>
<gene>
    <name evidence="3" type="ORF">G8770_22735</name>
</gene>
<proteinExistence type="predicted"/>
<evidence type="ECO:0000313" key="3">
    <source>
        <dbReference type="EMBL" id="NHO68379.1"/>
    </source>
</evidence>
<dbReference type="InterPro" id="IPR037523">
    <property type="entry name" value="VOC_core"/>
</dbReference>
<dbReference type="EMBL" id="JAAONZ010000030">
    <property type="protein sequence ID" value="NHO68379.1"/>
    <property type="molecule type" value="Genomic_DNA"/>
</dbReference>
<name>A0A9E5MQ08_9GAMM</name>
<sequence>MFLGSDHVSITVNNIEKSLAFYEQAFGSKLIYKMGPFDAEEIPAMEDGRDWSEAHINVPGVRLNIAMVQLFDNLRVELFQYDKPETASRFIPSNGDTGASHICIKVKDILVALQHLESLGCTKLAGPISSVDGPCPDSDSWYVIDPFGHQLELVQYL</sequence>
<keyword evidence="1" id="KW-0479">Metal-binding</keyword>
<organism evidence="3 4">
    <name type="scientific">Pseudomaricurvus hydrocarbonicus</name>
    <dbReference type="NCBI Taxonomy" id="1470433"/>
    <lineage>
        <taxon>Bacteria</taxon>
        <taxon>Pseudomonadati</taxon>
        <taxon>Pseudomonadota</taxon>
        <taxon>Gammaproteobacteria</taxon>
        <taxon>Cellvibrionales</taxon>
        <taxon>Cellvibrionaceae</taxon>
        <taxon>Pseudomaricurvus</taxon>
    </lineage>
</organism>
<evidence type="ECO:0000313" key="4">
    <source>
        <dbReference type="Proteomes" id="UP000787472"/>
    </source>
</evidence>
<dbReference type="GO" id="GO:0046491">
    <property type="term" value="P:L-methylmalonyl-CoA metabolic process"/>
    <property type="evidence" value="ECO:0007669"/>
    <property type="project" value="TreeGrafter"/>
</dbReference>
<comment type="caution">
    <text evidence="3">The sequence shown here is derived from an EMBL/GenBank/DDBJ whole genome shotgun (WGS) entry which is preliminary data.</text>
</comment>
<keyword evidence="4" id="KW-1185">Reference proteome</keyword>
<evidence type="ECO:0000256" key="1">
    <source>
        <dbReference type="ARBA" id="ARBA00022723"/>
    </source>
</evidence>
<feature type="domain" description="VOC" evidence="2">
    <location>
        <begin position="4"/>
        <end position="156"/>
    </location>
</feature>
<dbReference type="SUPFAM" id="SSF54593">
    <property type="entry name" value="Glyoxalase/Bleomycin resistance protein/Dihydroxybiphenyl dioxygenase"/>
    <property type="match status" value="1"/>
</dbReference>
<dbReference type="Pfam" id="PF00903">
    <property type="entry name" value="Glyoxalase"/>
    <property type="match status" value="1"/>
</dbReference>
<dbReference type="GO" id="GO:0046872">
    <property type="term" value="F:metal ion binding"/>
    <property type="evidence" value="ECO:0007669"/>
    <property type="project" value="UniProtKB-KW"/>
</dbReference>
<dbReference type="InterPro" id="IPR004360">
    <property type="entry name" value="Glyas_Fos-R_dOase_dom"/>
</dbReference>
<reference evidence="3" key="1">
    <citation type="submission" date="2020-03" db="EMBL/GenBank/DDBJ databases">
        <authorList>
            <person name="Guo F."/>
        </authorList>
    </citation>
    <scope>NUCLEOTIDE SEQUENCE</scope>
    <source>
        <strain evidence="3">JCM 30134</strain>
    </source>
</reference>